<sequence>MKGFQLARDVVIKHKIQAITDMKQSLLLLDHMKKFGTVTSFRFSRDPLTKERTGMAFVSYLHSDDAKEALSSRRQIVNGLRAPLNNIEVSVHIRQPTTK</sequence>
<evidence type="ECO:0000313" key="2">
    <source>
        <dbReference type="Proteomes" id="UP001150581"/>
    </source>
</evidence>
<gene>
    <name evidence="1" type="ORF">LPJ66_002732</name>
</gene>
<dbReference type="Proteomes" id="UP001150581">
    <property type="component" value="Unassembled WGS sequence"/>
</dbReference>
<comment type="caution">
    <text evidence="1">The sequence shown here is derived from an EMBL/GenBank/DDBJ whole genome shotgun (WGS) entry which is preliminary data.</text>
</comment>
<accession>A0ACC1IPM2</accession>
<proteinExistence type="predicted"/>
<name>A0ACC1IPM2_9FUNG</name>
<evidence type="ECO:0000313" key="1">
    <source>
        <dbReference type="EMBL" id="KAJ1898451.1"/>
    </source>
</evidence>
<reference evidence="1" key="1">
    <citation type="submission" date="2022-07" db="EMBL/GenBank/DDBJ databases">
        <title>Phylogenomic reconstructions and comparative analyses of Kickxellomycotina fungi.</title>
        <authorList>
            <person name="Reynolds N.K."/>
            <person name="Stajich J.E."/>
            <person name="Barry K."/>
            <person name="Grigoriev I.V."/>
            <person name="Crous P."/>
            <person name="Smith M.E."/>
        </authorList>
    </citation>
    <scope>NUCLEOTIDE SEQUENCE</scope>
    <source>
        <strain evidence="1">Benny 63K</strain>
    </source>
</reference>
<keyword evidence="2" id="KW-1185">Reference proteome</keyword>
<organism evidence="1 2">
    <name type="scientific">Kickxella alabastrina</name>
    <dbReference type="NCBI Taxonomy" id="61397"/>
    <lineage>
        <taxon>Eukaryota</taxon>
        <taxon>Fungi</taxon>
        <taxon>Fungi incertae sedis</taxon>
        <taxon>Zoopagomycota</taxon>
        <taxon>Kickxellomycotina</taxon>
        <taxon>Kickxellomycetes</taxon>
        <taxon>Kickxellales</taxon>
        <taxon>Kickxellaceae</taxon>
        <taxon>Kickxella</taxon>
    </lineage>
</organism>
<dbReference type="EMBL" id="JANBPG010000237">
    <property type="protein sequence ID" value="KAJ1898451.1"/>
    <property type="molecule type" value="Genomic_DNA"/>
</dbReference>
<protein>
    <submittedName>
        <fullName evidence="1">Uncharacterized protein</fullName>
    </submittedName>
</protein>